<sequence>MRSQNAINPRIDTAYNQLSELVEGFLSSEKLVASRKQLPVLEKFKLNNSFIPSIRDLGSGYRSLAILWMARCSLSELSGLASFSSLKELYLANNEISDTSPIAFLENLEILDLEGNQISEIDMIEELAPCTKLLELTLEGNPVFGTGPCDDESSVSKIGMETKIREFRAFVWNIIPSLCVLDDEVLDCE</sequence>
<evidence type="ECO:0000256" key="2">
    <source>
        <dbReference type="ARBA" id="ARBA00022737"/>
    </source>
</evidence>
<evidence type="ECO:0000313" key="4">
    <source>
        <dbReference type="Proteomes" id="UP001211907"/>
    </source>
</evidence>
<dbReference type="InterPro" id="IPR001611">
    <property type="entry name" value="Leu-rich_rpt"/>
</dbReference>
<dbReference type="InterPro" id="IPR032675">
    <property type="entry name" value="LRR_dom_sf"/>
</dbReference>
<organism evidence="3 4">
    <name type="scientific">Physocladia obscura</name>
    <dbReference type="NCBI Taxonomy" id="109957"/>
    <lineage>
        <taxon>Eukaryota</taxon>
        <taxon>Fungi</taxon>
        <taxon>Fungi incertae sedis</taxon>
        <taxon>Chytridiomycota</taxon>
        <taxon>Chytridiomycota incertae sedis</taxon>
        <taxon>Chytridiomycetes</taxon>
        <taxon>Chytridiales</taxon>
        <taxon>Chytriomycetaceae</taxon>
        <taxon>Physocladia</taxon>
    </lineage>
</organism>
<evidence type="ECO:0000313" key="3">
    <source>
        <dbReference type="EMBL" id="KAJ3092838.1"/>
    </source>
</evidence>
<dbReference type="SUPFAM" id="SSF52058">
    <property type="entry name" value="L domain-like"/>
    <property type="match status" value="1"/>
</dbReference>
<feature type="non-terminal residue" evidence="3">
    <location>
        <position position="189"/>
    </location>
</feature>
<accession>A0AAD5SRC4</accession>
<dbReference type="PANTHER" id="PTHR22708">
    <property type="entry name" value="LEUCINE-RICH REPEAT-CONTAINING PROTEIN 56"/>
    <property type="match status" value="1"/>
</dbReference>
<dbReference type="PROSITE" id="PS51450">
    <property type="entry name" value="LRR"/>
    <property type="match status" value="2"/>
</dbReference>
<keyword evidence="4" id="KW-1185">Reference proteome</keyword>
<evidence type="ECO:0000256" key="1">
    <source>
        <dbReference type="ARBA" id="ARBA00022614"/>
    </source>
</evidence>
<dbReference type="InterPro" id="IPR025875">
    <property type="entry name" value="Leu-rich_rpt_4"/>
</dbReference>
<comment type="caution">
    <text evidence="3">The sequence shown here is derived from an EMBL/GenBank/DDBJ whole genome shotgun (WGS) entry which is preliminary data.</text>
</comment>
<name>A0AAD5SRC4_9FUNG</name>
<proteinExistence type="predicted"/>
<dbReference type="Proteomes" id="UP001211907">
    <property type="component" value="Unassembled WGS sequence"/>
</dbReference>
<dbReference type="InterPro" id="IPR040091">
    <property type="entry name" value="LRRC56"/>
</dbReference>
<dbReference type="Pfam" id="PF12799">
    <property type="entry name" value="LRR_4"/>
    <property type="match status" value="1"/>
</dbReference>
<dbReference type="PANTHER" id="PTHR22708:SF0">
    <property type="entry name" value="LEUCINE-RICH REPEAT-CONTAINING PROTEIN 56"/>
    <property type="match status" value="1"/>
</dbReference>
<dbReference type="EMBL" id="JADGJH010003191">
    <property type="protein sequence ID" value="KAJ3092838.1"/>
    <property type="molecule type" value="Genomic_DNA"/>
</dbReference>
<protein>
    <submittedName>
        <fullName evidence="3">Leucine-rich repeat-containing protein 56</fullName>
    </submittedName>
</protein>
<keyword evidence="2" id="KW-0677">Repeat</keyword>
<reference evidence="3" key="1">
    <citation type="submission" date="2020-05" db="EMBL/GenBank/DDBJ databases">
        <title>Phylogenomic resolution of chytrid fungi.</title>
        <authorList>
            <person name="Stajich J.E."/>
            <person name="Amses K."/>
            <person name="Simmons R."/>
            <person name="Seto K."/>
            <person name="Myers J."/>
            <person name="Bonds A."/>
            <person name="Quandt C.A."/>
            <person name="Barry K."/>
            <person name="Liu P."/>
            <person name="Grigoriev I."/>
            <person name="Longcore J.E."/>
            <person name="James T.Y."/>
        </authorList>
    </citation>
    <scope>NUCLEOTIDE SEQUENCE</scope>
    <source>
        <strain evidence="3">JEL0513</strain>
    </source>
</reference>
<dbReference type="AlphaFoldDB" id="A0AAD5SRC4"/>
<dbReference type="Gene3D" id="3.80.10.10">
    <property type="entry name" value="Ribonuclease Inhibitor"/>
    <property type="match status" value="1"/>
</dbReference>
<keyword evidence="1" id="KW-0433">Leucine-rich repeat</keyword>
<gene>
    <name evidence="3" type="primary">LRRC56</name>
    <name evidence="3" type="ORF">HK100_006835</name>
</gene>